<protein>
    <submittedName>
        <fullName evidence="1">Uncharacterized protein</fullName>
    </submittedName>
</protein>
<sequence length="142" mass="16716">MMSQAEVRAVHHAYRGFKTHLIGHWIFAYATTMRIMKKENAHSQTLVAETNAIDREFCTRTEYELLGVTSHQRRIMRTAICRWRIPQNFGRCKVVELAMGESGRQDKRVSLHPHFRQFWYLLGKDLCGNIYIYIAGMEGLRR</sequence>
<organism evidence="1 2">
    <name type="scientific">Trypanosoma theileri</name>
    <dbReference type="NCBI Taxonomy" id="67003"/>
    <lineage>
        <taxon>Eukaryota</taxon>
        <taxon>Discoba</taxon>
        <taxon>Euglenozoa</taxon>
        <taxon>Kinetoplastea</taxon>
        <taxon>Metakinetoplastina</taxon>
        <taxon>Trypanosomatida</taxon>
        <taxon>Trypanosomatidae</taxon>
        <taxon>Trypanosoma</taxon>
    </lineage>
</organism>
<evidence type="ECO:0000313" key="2">
    <source>
        <dbReference type="Proteomes" id="UP000192257"/>
    </source>
</evidence>
<accession>A0A1X0NM98</accession>
<dbReference type="Proteomes" id="UP000192257">
    <property type="component" value="Unassembled WGS sequence"/>
</dbReference>
<gene>
    <name evidence="1" type="ORF">TM35_000321600</name>
</gene>
<keyword evidence="2" id="KW-1185">Reference proteome</keyword>
<dbReference type="AlphaFoldDB" id="A0A1X0NM98"/>
<proteinExistence type="predicted"/>
<dbReference type="EMBL" id="NBCO01000032">
    <property type="protein sequence ID" value="ORC85845.1"/>
    <property type="molecule type" value="Genomic_DNA"/>
</dbReference>
<dbReference type="GeneID" id="39988567"/>
<comment type="caution">
    <text evidence="1">The sequence shown here is derived from an EMBL/GenBank/DDBJ whole genome shotgun (WGS) entry which is preliminary data.</text>
</comment>
<evidence type="ECO:0000313" key="1">
    <source>
        <dbReference type="EMBL" id="ORC85845.1"/>
    </source>
</evidence>
<dbReference type="VEuPathDB" id="TriTrypDB:TM35_000321600"/>
<name>A0A1X0NM98_9TRYP</name>
<dbReference type="RefSeq" id="XP_028879911.1">
    <property type="nucleotide sequence ID" value="XM_029028787.1"/>
</dbReference>
<reference evidence="1 2" key="1">
    <citation type="submission" date="2017-03" db="EMBL/GenBank/DDBJ databases">
        <title>An alternative strategy for trypanosome survival in the mammalian bloodstream revealed through genome and transcriptome analysis of the ubiquitous bovine parasite Trypanosoma (Megatrypanum) theileri.</title>
        <authorList>
            <person name="Kelly S."/>
            <person name="Ivens A."/>
            <person name="Mott A."/>
            <person name="O'Neill E."/>
            <person name="Emms D."/>
            <person name="Macleod O."/>
            <person name="Voorheis P."/>
            <person name="Matthews J."/>
            <person name="Matthews K."/>
            <person name="Carrington M."/>
        </authorList>
    </citation>
    <scope>NUCLEOTIDE SEQUENCE [LARGE SCALE GENOMIC DNA]</scope>
    <source>
        <strain evidence="1">Edinburgh</strain>
    </source>
</reference>